<accession>A0A4U0N7F6</accession>
<dbReference type="Gene3D" id="3.40.630.30">
    <property type="match status" value="2"/>
</dbReference>
<evidence type="ECO:0000313" key="8">
    <source>
        <dbReference type="Proteomes" id="UP000308697"/>
    </source>
</evidence>
<comment type="similarity">
    <text evidence="1 4">Belongs to the acetyltransferase Eis family.</text>
</comment>
<dbReference type="InterPro" id="IPR025559">
    <property type="entry name" value="Eis_dom"/>
</dbReference>
<proteinExistence type="inferred from homology"/>
<dbReference type="OrthoDB" id="8399956at2"/>
<reference evidence="7 8" key="1">
    <citation type="submission" date="2019-04" db="EMBL/GenBank/DDBJ databases">
        <title>Streptomyces piniterrae sp. nov., a heliquinomycin-producing actinomycete isolated from rhizosphere soil of Pinus yunnanensis.</title>
        <authorList>
            <person name="Zhuang X."/>
            <person name="Zhao J."/>
        </authorList>
    </citation>
    <scope>NUCLEOTIDE SEQUENCE [LARGE SCALE GENOMIC DNA]</scope>
    <source>
        <strain evidence="8">jys28</strain>
    </source>
</reference>
<dbReference type="Gene3D" id="3.30.1050.10">
    <property type="entry name" value="SCP2 sterol-binding domain"/>
    <property type="match status" value="1"/>
</dbReference>
<feature type="active site" description="Proton donor" evidence="4">
    <location>
        <position position="121"/>
    </location>
</feature>
<protein>
    <submittedName>
        <fullName evidence="7">GNAT family N-acetyltransferase</fullName>
    </submittedName>
</protein>
<dbReference type="Proteomes" id="UP000308697">
    <property type="component" value="Unassembled WGS sequence"/>
</dbReference>
<dbReference type="Pfam" id="PF17668">
    <property type="entry name" value="Acetyltransf_17"/>
    <property type="match status" value="1"/>
</dbReference>
<dbReference type="SUPFAM" id="SSF55729">
    <property type="entry name" value="Acyl-CoA N-acyltransferases (Nat)"/>
    <property type="match status" value="1"/>
</dbReference>
<evidence type="ECO:0000256" key="3">
    <source>
        <dbReference type="ARBA" id="ARBA00023315"/>
    </source>
</evidence>
<dbReference type="PANTHER" id="PTHR37817">
    <property type="entry name" value="N-ACETYLTRANSFERASE EIS"/>
    <property type="match status" value="1"/>
</dbReference>
<organism evidence="7 8">
    <name type="scientific">Streptomyces piniterrae</name>
    <dbReference type="NCBI Taxonomy" id="2571125"/>
    <lineage>
        <taxon>Bacteria</taxon>
        <taxon>Bacillati</taxon>
        <taxon>Actinomycetota</taxon>
        <taxon>Actinomycetes</taxon>
        <taxon>Kitasatosporales</taxon>
        <taxon>Streptomycetaceae</taxon>
        <taxon>Streptomyces</taxon>
    </lineage>
</organism>
<gene>
    <name evidence="7" type="ORF">FCH28_24575</name>
</gene>
<dbReference type="InterPro" id="IPR051554">
    <property type="entry name" value="Acetyltransferase_Eis"/>
</dbReference>
<feature type="binding site" evidence="4">
    <location>
        <begin position="116"/>
        <end position="117"/>
    </location>
    <ligand>
        <name>acetyl-CoA</name>
        <dbReference type="ChEBI" id="CHEBI:57288"/>
    </ligand>
</feature>
<sequence>MTLDIRDVPEADLDRALDLSYLAFHLSPGEKRRNRHRELLRRCTRIGVYDGGQLAGLAAAHLLTLSLPGGQLPCAAVDFVSVAPTHRRRGVLSSMMAELWRRCAADGQPLSCLWPSESAIYGRYGYAPATETYRIEIDSARPLALRVAPDERPLRLIDPADAPAVLGPLFDATLADRAGRFTRDEAWWRQEVLNLDGARESGSGSQPPGPPRVVVLGEPGEPPAGYALYRADGNGAGTVTVDELEAESAPAAAALWAYLASIDLTTTVRVQARPADDPLLYIAADRDQVRVTRQEIDLWVRLVDVHAALTARSWAAPVDVVLDLRDTSVPANAGRFRLTVGDGERAGAGAASGATSGAASGAASGATWKPTDDAADISLDVRELGACYLGGTRLRHLVRAGLATEHTPGAVRRLEAALETEWLPFTGENY</sequence>
<feature type="active site" description="Proton acceptor; via carboxylate" evidence="4">
    <location>
        <position position="430"/>
    </location>
</feature>
<keyword evidence="2 4" id="KW-0808">Transferase</keyword>
<dbReference type="GO" id="GO:0030649">
    <property type="term" value="P:aminoglycoside antibiotic catabolic process"/>
    <property type="evidence" value="ECO:0007669"/>
    <property type="project" value="TreeGrafter"/>
</dbReference>
<dbReference type="AlphaFoldDB" id="A0A4U0N7F6"/>
<evidence type="ECO:0000313" key="7">
    <source>
        <dbReference type="EMBL" id="TJZ49483.1"/>
    </source>
</evidence>
<feature type="domain" description="N-acetyltransferase" evidence="6">
    <location>
        <begin position="3"/>
        <end position="148"/>
    </location>
</feature>
<keyword evidence="8" id="KW-1185">Reference proteome</keyword>
<dbReference type="RefSeq" id="WP_136742307.1">
    <property type="nucleotide sequence ID" value="NZ_SUMB01000009.1"/>
</dbReference>
<dbReference type="InterPro" id="IPR022902">
    <property type="entry name" value="NAcTrfase_Eis"/>
</dbReference>
<dbReference type="SUPFAM" id="SSF55718">
    <property type="entry name" value="SCP-like"/>
    <property type="match status" value="1"/>
</dbReference>
<dbReference type="Pfam" id="PF13527">
    <property type="entry name" value="Acetyltransf_9"/>
    <property type="match status" value="1"/>
</dbReference>
<dbReference type="EMBL" id="SUMB01000009">
    <property type="protein sequence ID" value="TJZ49483.1"/>
    <property type="molecule type" value="Genomic_DNA"/>
</dbReference>
<feature type="region of interest" description="Disordered" evidence="5">
    <location>
        <begin position="347"/>
        <end position="367"/>
    </location>
</feature>
<comment type="caution">
    <text evidence="7">The sequence shown here is derived from an EMBL/GenBank/DDBJ whole genome shotgun (WGS) entry which is preliminary data.</text>
</comment>
<evidence type="ECO:0000259" key="6">
    <source>
        <dbReference type="PROSITE" id="PS51186"/>
    </source>
</evidence>
<keyword evidence="3 4" id="KW-0012">Acyltransferase</keyword>
<dbReference type="NCBIfam" id="NF002367">
    <property type="entry name" value="PRK01346.1-4"/>
    <property type="match status" value="1"/>
</dbReference>
<dbReference type="PANTHER" id="PTHR37817:SF1">
    <property type="entry name" value="N-ACETYLTRANSFERASE EIS"/>
    <property type="match status" value="1"/>
</dbReference>
<evidence type="ECO:0000256" key="5">
    <source>
        <dbReference type="SAM" id="MobiDB-lite"/>
    </source>
</evidence>
<feature type="binding site" evidence="4">
    <location>
        <begin position="88"/>
        <end position="93"/>
    </location>
    <ligand>
        <name>acetyl-CoA</name>
        <dbReference type="ChEBI" id="CHEBI:57288"/>
    </ligand>
</feature>
<dbReference type="PROSITE" id="PS51186">
    <property type="entry name" value="GNAT"/>
    <property type="match status" value="1"/>
</dbReference>
<evidence type="ECO:0000256" key="4">
    <source>
        <dbReference type="HAMAP-Rule" id="MF_01812"/>
    </source>
</evidence>
<dbReference type="InterPro" id="IPR036527">
    <property type="entry name" value="SCP2_sterol-bd_dom_sf"/>
</dbReference>
<feature type="binding site" evidence="4">
    <location>
        <begin position="80"/>
        <end position="82"/>
    </location>
    <ligand>
        <name>acetyl-CoA</name>
        <dbReference type="ChEBI" id="CHEBI:57288"/>
    </ligand>
</feature>
<dbReference type="GO" id="GO:0034069">
    <property type="term" value="F:aminoglycoside N-acetyltransferase activity"/>
    <property type="evidence" value="ECO:0007669"/>
    <property type="project" value="TreeGrafter"/>
</dbReference>
<evidence type="ECO:0000256" key="1">
    <source>
        <dbReference type="ARBA" id="ARBA00009213"/>
    </source>
</evidence>
<dbReference type="InterPro" id="IPR041380">
    <property type="entry name" value="Acetyltransf_17"/>
</dbReference>
<name>A0A4U0N7F6_9ACTN</name>
<dbReference type="HAMAP" id="MF_01812">
    <property type="entry name" value="Eis"/>
    <property type="match status" value="1"/>
</dbReference>
<dbReference type="InterPro" id="IPR000182">
    <property type="entry name" value="GNAT_dom"/>
</dbReference>
<comment type="subunit">
    <text evidence="4">Homohexamer; trimer of dimers.</text>
</comment>
<dbReference type="InterPro" id="IPR016181">
    <property type="entry name" value="Acyl_CoA_acyltransferase"/>
</dbReference>
<evidence type="ECO:0000256" key="2">
    <source>
        <dbReference type="ARBA" id="ARBA00022679"/>
    </source>
</evidence>
<dbReference type="Pfam" id="PF13530">
    <property type="entry name" value="SCP2_2"/>
    <property type="match status" value="1"/>
</dbReference>